<name>A0A6S4TNZ5_AERCA</name>
<evidence type="ECO:0000313" key="2">
    <source>
        <dbReference type="EMBL" id="BBQ29757.1"/>
    </source>
</evidence>
<reference evidence="2 3" key="1">
    <citation type="submission" date="2019-12" db="EMBL/GenBank/DDBJ databases">
        <title>complete genome sequences of Aeromonas caviae str. WP2-W18-ESBL-01 isolated from wastewater treatment plant effluent.</title>
        <authorList>
            <person name="Sekizuka T."/>
            <person name="Itokawa K."/>
            <person name="Yatsu K."/>
            <person name="Inamine Y."/>
            <person name="Kuroda M."/>
        </authorList>
    </citation>
    <scope>NUCLEOTIDE SEQUENCE [LARGE SCALE GENOMIC DNA]</scope>
    <source>
        <strain evidence="2 3">WP2-W18-ESBL-01</strain>
    </source>
</reference>
<accession>A0A6S4TNZ5</accession>
<feature type="region of interest" description="Disordered" evidence="1">
    <location>
        <begin position="26"/>
        <end position="54"/>
    </location>
</feature>
<sequence>MCPLILSSCRGADNPPAGCPVRMAGAMSARRPEPPAGRKRPQMTGRPFQQHGHQPELSFTHPIEGILAKSGGQPDRLWQRKRQQQRRLLPALILIAPPDLSHDGTLAHLPDKGSLATGIAAQPHPPAGRVPSRDNGIGWAVGGCKGGDEAHFSVVFPQSHVNHMLHPITFIKGEKAGQPKYDAANSGIDLYQS</sequence>
<dbReference type="Proteomes" id="UP000515756">
    <property type="component" value="Chromosome"/>
</dbReference>
<organism evidence="2 3">
    <name type="scientific">Aeromonas caviae</name>
    <name type="common">Aeromonas punctata</name>
    <dbReference type="NCBI Taxonomy" id="648"/>
    <lineage>
        <taxon>Bacteria</taxon>
        <taxon>Pseudomonadati</taxon>
        <taxon>Pseudomonadota</taxon>
        <taxon>Gammaproteobacteria</taxon>
        <taxon>Aeromonadales</taxon>
        <taxon>Aeromonadaceae</taxon>
        <taxon>Aeromonas</taxon>
    </lineage>
</organism>
<protein>
    <submittedName>
        <fullName evidence="2">Uncharacterized protein</fullName>
    </submittedName>
</protein>
<dbReference type="AlphaFoldDB" id="A0A6S4TNZ5"/>
<gene>
    <name evidence="2" type="ORF">WP2W18E01_13390</name>
</gene>
<dbReference type="EMBL" id="AP021927">
    <property type="protein sequence ID" value="BBQ29757.1"/>
    <property type="molecule type" value="Genomic_DNA"/>
</dbReference>
<evidence type="ECO:0000313" key="3">
    <source>
        <dbReference type="Proteomes" id="UP000515756"/>
    </source>
</evidence>
<evidence type="ECO:0000256" key="1">
    <source>
        <dbReference type="SAM" id="MobiDB-lite"/>
    </source>
</evidence>
<proteinExistence type="predicted"/>